<sequence>MVLHKRMQKSVGWQATKILSSLPFDIHRHNLGIVCGNAIAASRHSNIHELPDMVHINYQDDVFQTTYQTQTMHPFPSTTKWEIPYPLIAVLLPL</sequence>
<dbReference type="EMBL" id="NBSK02000004">
    <property type="protein sequence ID" value="KAJ0210594.1"/>
    <property type="molecule type" value="Genomic_DNA"/>
</dbReference>
<name>A0A9R1XFG6_LACSA</name>
<keyword evidence="2" id="KW-1185">Reference proteome</keyword>
<dbReference type="AlphaFoldDB" id="A0A9R1XFG6"/>
<comment type="caution">
    <text evidence="1">The sequence shown here is derived from an EMBL/GenBank/DDBJ whole genome shotgun (WGS) entry which is preliminary data.</text>
</comment>
<evidence type="ECO:0000313" key="2">
    <source>
        <dbReference type="Proteomes" id="UP000235145"/>
    </source>
</evidence>
<accession>A0A9R1XFG6</accession>
<organism evidence="1 2">
    <name type="scientific">Lactuca sativa</name>
    <name type="common">Garden lettuce</name>
    <dbReference type="NCBI Taxonomy" id="4236"/>
    <lineage>
        <taxon>Eukaryota</taxon>
        <taxon>Viridiplantae</taxon>
        <taxon>Streptophyta</taxon>
        <taxon>Embryophyta</taxon>
        <taxon>Tracheophyta</taxon>
        <taxon>Spermatophyta</taxon>
        <taxon>Magnoliopsida</taxon>
        <taxon>eudicotyledons</taxon>
        <taxon>Gunneridae</taxon>
        <taxon>Pentapetalae</taxon>
        <taxon>asterids</taxon>
        <taxon>campanulids</taxon>
        <taxon>Asterales</taxon>
        <taxon>Asteraceae</taxon>
        <taxon>Cichorioideae</taxon>
        <taxon>Cichorieae</taxon>
        <taxon>Lactucinae</taxon>
        <taxon>Lactuca</taxon>
    </lineage>
</organism>
<proteinExistence type="predicted"/>
<dbReference type="Proteomes" id="UP000235145">
    <property type="component" value="Unassembled WGS sequence"/>
</dbReference>
<reference evidence="1 2" key="1">
    <citation type="journal article" date="2017" name="Nat. Commun.">
        <title>Genome assembly with in vitro proximity ligation data and whole-genome triplication in lettuce.</title>
        <authorList>
            <person name="Reyes-Chin-Wo S."/>
            <person name="Wang Z."/>
            <person name="Yang X."/>
            <person name="Kozik A."/>
            <person name="Arikit S."/>
            <person name="Song C."/>
            <person name="Xia L."/>
            <person name="Froenicke L."/>
            <person name="Lavelle D.O."/>
            <person name="Truco M.J."/>
            <person name="Xia R."/>
            <person name="Zhu S."/>
            <person name="Xu C."/>
            <person name="Xu H."/>
            <person name="Xu X."/>
            <person name="Cox K."/>
            <person name="Korf I."/>
            <person name="Meyers B.C."/>
            <person name="Michelmore R.W."/>
        </authorList>
    </citation>
    <scope>NUCLEOTIDE SEQUENCE [LARGE SCALE GENOMIC DNA]</scope>
    <source>
        <strain evidence="2">cv. Salinas</strain>
        <tissue evidence="1">Seedlings</tissue>
    </source>
</reference>
<protein>
    <submittedName>
        <fullName evidence="1">Uncharacterized protein</fullName>
    </submittedName>
</protein>
<gene>
    <name evidence="1" type="ORF">LSAT_V11C400164960</name>
</gene>
<evidence type="ECO:0000313" key="1">
    <source>
        <dbReference type="EMBL" id="KAJ0210594.1"/>
    </source>
</evidence>